<dbReference type="InterPro" id="IPR027304">
    <property type="entry name" value="Trigger_fact/SurA_dom_sf"/>
</dbReference>
<evidence type="ECO:0000256" key="7">
    <source>
        <dbReference type="HAMAP-Rule" id="MF_01183"/>
    </source>
</evidence>
<dbReference type="GO" id="GO:0051082">
    <property type="term" value="F:unfolded protein binding"/>
    <property type="evidence" value="ECO:0007669"/>
    <property type="project" value="UniProtKB-UniRule"/>
</dbReference>
<dbReference type="PANTHER" id="PTHR47637">
    <property type="entry name" value="CHAPERONE SURA"/>
    <property type="match status" value="1"/>
</dbReference>
<feature type="region of interest" description="Disordered" evidence="9">
    <location>
        <begin position="409"/>
        <end position="434"/>
    </location>
</feature>
<dbReference type="EC" id="5.2.1.8" evidence="7"/>
<feature type="domain" description="PpiC" evidence="10">
    <location>
        <begin position="304"/>
        <end position="403"/>
    </location>
</feature>
<dbReference type="InterPro" id="IPR015391">
    <property type="entry name" value="SurA_N"/>
</dbReference>
<dbReference type="Gene3D" id="3.10.50.40">
    <property type="match status" value="2"/>
</dbReference>
<dbReference type="InterPro" id="IPR046357">
    <property type="entry name" value="PPIase_dom_sf"/>
</dbReference>
<evidence type="ECO:0000256" key="4">
    <source>
        <dbReference type="ARBA" id="ARBA00023110"/>
    </source>
</evidence>
<keyword evidence="1 7" id="KW-0732">Signal</keyword>
<comment type="domain">
    <text evidence="7">The PPIase activity resides only in the second parvulin domain. The N-terminal region and the C-terminal tail are necessary and sufficient for the chaperone activity of SurA. The PPIase activity is dispensable for SurA to function as a chaperone. The N-terminal region and the C-terminal tail are also required for porin recognition.</text>
</comment>
<evidence type="ECO:0000259" key="10">
    <source>
        <dbReference type="PROSITE" id="PS50198"/>
    </source>
</evidence>
<evidence type="ECO:0000256" key="1">
    <source>
        <dbReference type="ARBA" id="ARBA00022729"/>
    </source>
</evidence>
<evidence type="ECO:0000256" key="3">
    <source>
        <dbReference type="ARBA" id="ARBA00022764"/>
    </source>
</evidence>
<feature type="domain" description="PpiC" evidence="10">
    <location>
        <begin position="190"/>
        <end position="291"/>
    </location>
</feature>
<feature type="coiled-coil region" evidence="8">
    <location>
        <begin position="322"/>
        <end position="349"/>
    </location>
</feature>
<evidence type="ECO:0000313" key="11">
    <source>
        <dbReference type="EMBL" id="MYN06608.1"/>
    </source>
</evidence>
<dbReference type="PROSITE" id="PS01096">
    <property type="entry name" value="PPIC_PPIASE_1"/>
    <property type="match status" value="1"/>
</dbReference>
<comment type="catalytic activity">
    <reaction evidence="7">
        <text>[protein]-peptidylproline (omega=180) = [protein]-peptidylproline (omega=0)</text>
        <dbReference type="Rhea" id="RHEA:16237"/>
        <dbReference type="Rhea" id="RHEA-COMP:10747"/>
        <dbReference type="Rhea" id="RHEA-COMP:10748"/>
        <dbReference type="ChEBI" id="CHEBI:83833"/>
        <dbReference type="ChEBI" id="CHEBI:83834"/>
        <dbReference type="EC" id="5.2.1.8"/>
    </reaction>
</comment>
<dbReference type="EMBL" id="WWCU01000003">
    <property type="protein sequence ID" value="MYN06608.1"/>
    <property type="molecule type" value="Genomic_DNA"/>
</dbReference>
<dbReference type="GO" id="GO:0042277">
    <property type="term" value="F:peptide binding"/>
    <property type="evidence" value="ECO:0007669"/>
    <property type="project" value="InterPro"/>
</dbReference>
<reference evidence="11 12" key="1">
    <citation type="submission" date="2019-12" db="EMBL/GenBank/DDBJ databases">
        <title>Novel species isolated from a subtropical stream in China.</title>
        <authorList>
            <person name="Lu H."/>
        </authorList>
    </citation>
    <scope>NUCLEOTIDE SEQUENCE [LARGE SCALE GENOMIC DNA]</scope>
    <source>
        <strain evidence="11 12">FT127W</strain>
    </source>
</reference>
<dbReference type="InterPro" id="IPR023058">
    <property type="entry name" value="PPIase_PpiC_CS"/>
</dbReference>
<accession>A0A7X4H986</accession>
<keyword evidence="3 7" id="KW-0574">Periplasm</keyword>
<keyword evidence="2 7" id="KW-0677">Repeat</keyword>
<proteinExistence type="inferred from homology"/>
<dbReference type="GO" id="GO:0043165">
    <property type="term" value="P:Gram-negative-bacterium-type cell outer membrane assembly"/>
    <property type="evidence" value="ECO:0007669"/>
    <property type="project" value="InterPro"/>
</dbReference>
<evidence type="ECO:0000256" key="9">
    <source>
        <dbReference type="SAM" id="MobiDB-lite"/>
    </source>
</evidence>
<dbReference type="RefSeq" id="WP_161070989.1">
    <property type="nucleotide sequence ID" value="NZ_CP086370.1"/>
</dbReference>
<sequence precursor="true">MHQLKIAALLLCAITAGGQALAQDAKPKGFTPPVPVGQTSNTPIDSIAVVVNEDVITRRELTERVKTVVQRMKAQNVQLPGDADLQRQILERMIVERAQLQLAKEMGVRVDDNQLDRAIARIAEQQKLTVQDMRNQMEKEGITFAAFREEIREEIIMQRLREHEVDNKVQISDAEVDAQLAAEAAMAAEQFEMNISQIMIRIPENASPEVIAQKKARADEVMRQLRTGADFAKMAATYSDAGDALKGGEVGWRSADRLPPLFAEALEKLKPGQVTPVMKSVGAFHILKLTEKRSMAEAQAAAAVTQTRARHILIKVTPTTSAADAKRKLEDLKERLDNKAAKFEDLARLQSNDTSAAKGGDLGWLMPGDTLPEFEAAMNGLKIGEVSTPVETSFGYHLIEVLERKTDDLSKEKQRTAARNAIRERKTEEAAEDWQRQVRDRAYVEYRGDDLK</sequence>
<feature type="chain" id="PRO_5031637040" description="Chaperone SurA" evidence="7">
    <location>
        <begin position="23"/>
        <end position="452"/>
    </location>
</feature>
<comment type="subcellular location">
    <subcellularLocation>
        <location evidence="7">Periplasm</location>
    </subcellularLocation>
    <text evidence="7">Is capable of associating with the outer membrane.</text>
</comment>
<dbReference type="InterPro" id="IPR023034">
    <property type="entry name" value="PPIase_SurA"/>
</dbReference>
<evidence type="ECO:0000256" key="6">
    <source>
        <dbReference type="ARBA" id="ARBA00023235"/>
    </source>
</evidence>
<dbReference type="GO" id="GO:0030288">
    <property type="term" value="C:outer membrane-bounded periplasmic space"/>
    <property type="evidence" value="ECO:0007669"/>
    <property type="project" value="InterPro"/>
</dbReference>
<feature type="signal peptide" evidence="7">
    <location>
        <begin position="1"/>
        <end position="22"/>
    </location>
</feature>
<dbReference type="AlphaFoldDB" id="A0A7X4H986"/>
<comment type="function">
    <text evidence="7">Chaperone involved in the correct folding and assembly of outer membrane proteins. Recognizes specific patterns of aromatic residues and the orientation of their side chains, which are found more frequently in integral outer membrane proteins. May act in both early periplasmic and late outer membrane-associated steps of protein maturation.</text>
</comment>
<dbReference type="PANTHER" id="PTHR47637:SF1">
    <property type="entry name" value="CHAPERONE SURA"/>
    <property type="match status" value="1"/>
</dbReference>
<dbReference type="HAMAP" id="MF_01183">
    <property type="entry name" value="Chaperone_SurA"/>
    <property type="match status" value="1"/>
</dbReference>
<keyword evidence="8" id="KW-0175">Coiled coil</keyword>
<dbReference type="InterPro" id="IPR050280">
    <property type="entry name" value="OMP_Chaperone_SurA"/>
</dbReference>
<dbReference type="Pfam" id="PF00639">
    <property type="entry name" value="Rotamase"/>
    <property type="match status" value="2"/>
</dbReference>
<keyword evidence="12" id="KW-1185">Reference proteome</keyword>
<organism evidence="11 12">
    <name type="scientific">Pseudoduganella aquatica</name>
    <dbReference type="NCBI Taxonomy" id="2660641"/>
    <lineage>
        <taxon>Bacteria</taxon>
        <taxon>Pseudomonadati</taxon>
        <taxon>Pseudomonadota</taxon>
        <taxon>Betaproteobacteria</taxon>
        <taxon>Burkholderiales</taxon>
        <taxon>Oxalobacteraceae</taxon>
        <taxon>Telluria group</taxon>
        <taxon>Pseudoduganella</taxon>
    </lineage>
</organism>
<evidence type="ECO:0000256" key="2">
    <source>
        <dbReference type="ARBA" id="ARBA00022737"/>
    </source>
</evidence>
<dbReference type="Proteomes" id="UP000450676">
    <property type="component" value="Unassembled WGS sequence"/>
</dbReference>
<gene>
    <name evidence="7" type="primary">surA</name>
    <name evidence="11" type="ORF">GTP77_04585</name>
</gene>
<evidence type="ECO:0000256" key="5">
    <source>
        <dbReference type="ARBA" id="ARBA00023186"/>
    </source>
</evidence>
<keyword evidence="6 7" id="KW-0413">Isomerase</keyword>
<keyword evidence="5 7" id="KW-0143">Chaperone</keyword>
<evidence type="ECO:0000313" key="12">
    <source>
        <dbReference type="Proteomes" id="UP000450676"/>
    </source>
</evidence>
<dbReference type="InterPro" id="IPR000297">
    <property type="entry name" value="PPIase_PpiC"/>
</dbReference>
<dbReference type="GO" id="GO:0006457">
    <property type="term" value="P:protein folding"/>
    <property type="evidence" value="ECO:0007669"/>
    <property type="project" value="UniProtKB-UniRule"/>
</dbReference>
<keyword evidence="4 7" id="KW-0697">Rotamase</keyword>
<dbReference type="SUPFAM" id="SSF109998">
    <property type="entry name" value="Triger factor/SurA peptide-binding domain-like"/>
    <property type="match status" value="1"/>
</dbReference>
<dbReference type="Pfam" id="PF09312">
    <property type="entry name" value="SurA_N"/>
    <property type="match status" value="1"/>
</dbReference>
<dbReference type="PROSITE" id="PS50198">
    <property type="entry name" value="PPIC_PPIASE_2"/>
    <property type="match status" value="2"/>
</dbReference>
<evidence type="ECO:0000256" key="8">
    <source>
        <dbReference type="SAM" id="Coils"/>
    </source>
</evidence>
<name>A0A7X4H986_9BURK</name>
<protein>
    <recommendedName>
        <fullName evidence="7">Chaperone SurA</fullName>
    </recommendedName>
    <alternativeName>
        <fullName evidence="7">Peptidyl-prolyl cis-trans isomerase SurA</fullName>
        <shortName evidence="7">PPIase SurA</shortName>
        <ecNumber evidence="7">5.2.1.8</ecNumber>
    </alternativeName>
    <alternativeName>
        <fullName evidence="7">Rotamase SurA</fullName>
    </alternativeName>
</protein>
<dbReference type="Gene3D" id="1.10.4030.10">
    <property type="entry name" value="Porin chaperone SurA, peptide-binding domain"/>
    <property type="match status" value="1"/>
</dbReference>
<dbReference type="GO" id="GO:0003755">
    <property type="term" value="F:peptidyl-prolyl cis-trans isomerase activity"/>
    <property type="evidence" value="ECO:0007669"/>
    <property type="project" value="UniProtKB-UniRule"/>
</dbReference>
<comment type="caution">
    <text evidence="11">The sequence shown here is derived from an EMBL/GenBank/DDBJ whole genome shotgun (WGS) entry which is preliminary data.</text>
</comment>
<dbReference type="GO" id="GO:0050821">
    <property type="term" value="P:protein stabilization"/>
    <property type="evidence" value="ECO:0007669"/>
    <property type="project" value="InterPro"/>
</dbReference>
<dbReference type="SUPFAM" id="SSF54534">
    <property type="entry name" value="FKBP-like"/>
    <property type="match status" value="2"/>
</dbReference>